<dbReference type="InterPro" id="IPR000067">
    <property type="entry name" value="FlgMring_FliF"/>
</dbReference>
<evidence type="ECO:0000256" key="10">
    <source>
        <dbReference type="SAM" id="MobiDB-lite"/>
    </source>
</evidence>
<keyword evidence="7 11" id="KW-0472">Membrane</keyword>
<evidence type="ECO:0000256" key="3">
    <source>
        <dbReference type="ARBA" id="ARBA00007971"/>
    </source>
</evidence>
<keyword evidence="5 11" id="KW-0812">Transmembrane</keyword>
<dbReference type="InterPro" id="IPR006182">
    <property type="entry name" value="FliF_N_dom"/>
</dbReference>
<evidence type="ECO:0000256" key="6">
    <source>
        <dbReference type="ARBA" id="ARBA00022989"/>
    </source>
</evidence>
<evidence type="ECO:0000256" key="2">
    <source>
        <dbReference type="ARBA" id="ARBA00004651"/>
    </source>
</evidence>
<evidence type="ECO:0000313" key="14">
    <source>
        <dbReference type="EMBL" id="RCL75093.1"/>
    </source>
</evidence>
<comment type="similarity">
    <text evidence="3 9">Belongs to the FliF family.</text>
</comment>
<dbReference type="GO" id="GO:0003774">
    <property type="term" value="F:cytoskeletal motor activity"/>
    <property type="evidence" value="ECO:0007669"/>
    <property type="project" value="InterPro"/>
</dbReference>
<evidence type="ECO:0000256" key="5">
    <source>
        <dbReference type="ARBA" id="ARBA00022692"/>
    </source>
</evidence>
<comment type="subcellular location">
    <subcellularLocation>
        <location evidence="1 9">Bacterial flagellum basal body</location>
    </subcellularLocation>
    <subcellularLocation>
        <location evidence="2">Cell membrane</location>
        <topology evidence="2">Multi-pass membrane protein</topology>
    </subcellularLocation>
</comment>
<keyword evidence="6 11" id="KW-1133">Transmembrane helix</keyword>
<sequence>MSETTITSVQTSVDPSQGQIKQMISKVQNFVNEPSVQRSLPTLMAVIVCFVGLMAYLLLQKPARTTLYNSLPEAEKMRVVDALKNAGVDVMLDPTTGEVMVPTTDYHNSRIMLAAQGLPASVPEGYSGLNDMPMGTSRSVESMHIKQAQELELARSISEIETVLAARVHLALPEKSVFVRSNPDPTASVFLQLANGRSLGRTQVEAIIHLVSSSVSGLNKENVTVIDQNGALLSRTADDPDSILSDSQLEYKMRLEGIYRHRVVSILTPIVGAGNVNAQINIDFDFTRTDRTEEIVDPNGNALRSEQKTLDQTADLTAKGIPGAVTNTPPTKAELEMEAGQGGEGAGGQLQTRSTSEVRNFEVSRTVSTTQNPRVQIDRMFASVLVSDKLVVDPETNLEVRQPLSQEEIERIETLVKDSIGFDDERGDSVTVRSAEFVDTLMGAAVPWYEKSWFEEVSRQITTILILAIVALGVMRPLLSRILVPVGAVPPGMSAAGGDDDMDIDTVEVGEGESLEDIKAKLKPKKAAISAEMLDTANTYDDKVAVIRMIVSDEAGRVSNVFKNMMRQDMDNL</sequence>
<feature type="transmembrane region" description="Helical" evidence="11">
    <location>
        <begin position="40"/>
        <end position="59"/>
    </location>
</feature>
<comment type="function">
    <text evidence="9">The M ring may be actively involved in energy transduction.</text>
</comment>
<organism evidence="14 15">
    <name type="scientific">PS1 clade bacterium</name>
    <dbReference type="NCBI Taxonomy" id="2175152"/>
    <lineage>
        <taxon>Bacteria</taxon>
        <taxon>Pseudomonadati</taxon>
        <taxon>Pseudomonadota</taxon>
        <taxon>Alphaproteobacteria</taxon>
        <taxon>PS1 clade</taxon>
    </lineage>
</organism>
<dbReference type="PANTHER" id="PTHR30046">
    <property type="entry name" value="FLAGELLAR M-RING PROTEIN"/>
    <property type="match status" value="1"/>
</dbReference>
<keyword evidence="14" id="KW-0966">Cell projection</keyword>
<keyword evidence="8 9" id="KW-0975">Bacterial flagellum</keyword>
<dbReference type="EMBL" id="QOQF01000039">
    <property type="protein sequence ID" value="RCL75093.1"/>
    <property type="molecule type" value="Genomic_DNA"/>
</dbReference>
<keyword evidence="14" id="KW-0969">Cilium</keyword>
<dbReference type="AlphaFoldDB" id="A0A368DUZ4"/>
<dbReference type="PRINTS" id="PR01009">
    <property type="entry name" value="FLGMRINGFLIF"/>
</dbReference>
<dbReference type="InterPro" id="IPR045851">
    <property type="entry name" value="AMP-bd_C_sf"/>
</dbReference>
<accession>A0A368DUZ4</accession>
<comment type="caution">
    <text evidence="14">The sequence shown here is derived from an EMBL/GenBank/DDBJ whole genome shotgun (WGS) entry which is preliminary data.</text>
</comment>
<name>A0A368DUZ4_9PROT</name>
<evidence type="ECO:0000256" key="1">
    <source>
        <dbReference type="ARBA" id="ARBA00004117"/>
    </source>
</evidence>
<evidence type="ECO:0000256" key="4">
    <source>
        <dbReference type="ARBA" id="ARBA00022475"/>
    </source>
</evidence>
<feature type="domain" description="Flagellar M-ring C-terminal" evidence="13">
    <location>
        <begin position="267"/>
        <end position="437"/>
    </location>
</feature>
<feature type="region of interest" description="Disordered" evidence="10">
    <location>
        <begin position="340"/>
        <end position="365"/>
    </location>
</feature>
<keyword evidence="14" id="KW-0282">Flagellum</keyword>
<dbReference type="InterPro" id="IPR013556">
    <property type="entry name" value="Flag_M-ring_C"/>
</dbReference>
<dbReference type="InterPro" id="IPR043427">
    <property type="entry name" value="YscJ/FliF"/>
</dbReference>
<dbReference type="GO" id="GO:0005886">
    <property type="term" value="C:plasma membrane"/>
    <property type="evidence" value="ECO:0007669"/>
    <property type="project" value="UniProtKB-SubCell"/>
</dbReference>
<proteinExistence type="inferred from homology"/>
<evidence type="ECO:0000256" key="7">
    <source>
        <dbReference type="ARBA" id="ARBA00023136"/>
    </source>
</evidence>
<evidence type="ECO:0000259" key="13">
    <source>
        <dbReference type="Pfam" id="PF08345"/>
    </source>
</evidence>
<protein>
    <recommendedName>
        <fullName evidence="9">Flagellar M-ring protein</fullName>
    </recommendedName>
</protein>
<reference evidence="14 15" key="1">
    <citation type="journal article" date="2018" name="Microbiome">
        <title>Fine metagenomic profile of the Mediterranean stratified and mixed water columns revealed by assembly and recruitment.</title>
        <authorList>
            <person name="Haro-Moreno J.M."/>
            <person name="Lopez-Perez M."/>
            <person name="De La Torre J.R."/>
            <person name="Picazo A."/>
            <person name="Camacho A."/>
            <person name="Rodriguez-Valera F."/>
        </authorList>
    </citation>
    <scope>NUCLEOTIDE SEQUENCE [LARGE SCALE GENOMIC DNA]</scope>
    <source>
        <strain evidence="14">MED-G55</strain>
    </source>
</reference>
<dbReference type="GO" id="GO:0009431">
    <property type="term" value="C:bacterial-type flagellum basal body, MS ring"/>
    <property type="evidence" value="ECO:0007669"/>
    <property type="project" value="InterPro"/>
</dbReference>
<evidence type="ECO:0000259" key="12">
    <source>
        <dbReference type="Pfam" id="PF01514"/>
    </source>
</evidence>
<gene>
    <name evidence="14" type="primary">fliF</name>
    <name evidence="14" type="ORF">DBW69_06715</name>
</gene>
<dbReference type="Gene3D" id="3.30.300.30">
    <property type="match status" value="1"/>
</dbReference>
<evidence type="ECO:0000313" key="15">
    <source>
        <dbReference type="Proteomes" id="UP000252132"/>
    </source>
</evidence>
<dbReference type="Pfam" id="PF01514">
    <property type="entry name" value="YscJ_FliF"/>
    <property type="match status" value="1"/>
</dbReference>
<dbReference type="Proteomes" id="UP000252132">
    <property type="component" value="Unassembled WGS sequence"/>
</dbReference>
<dbReference type="Pfam" id="PF08345">
    <property type="entry name" value="YscJ_FliF_C"/>
    <property type="match status" value="1"/>
</dbReference>
<keyword evidence="4" id="KW-1003">Cell membrane</keyword>
<evidence type="ECO:0000256" key="11">
    <source>
        <dbReference type="SAM" id="Phobius"/>
    </source>
</evidence>
<dbReference type="PIRSF" id="PIRSF004862">
    <property type="entry name" value="FliF"/>
    <property type="match status" value="1"/>
</dbReference>
<dbReference type="GO" id="GO:0071973">
    <property type="term" value="P:bacterial-type flagellum-dependent cell motility"/>
    <property type="evidence" value="ECO:0007669"/>
    <property type="project" value="InterPro"/>
</dbReference>
<feature type="compositionally biased region" description="Polar residues" evidence="10">
    <location>
        <begin position="352"/>
        <end position="365"/>
    </location>
</feature>
<dbReference type="PANTHER" id="PTHR30046:SF0">
    <property type="entry name" value="FLAGELLAR M-RING PROTEIN"/>
    <property type="match status" value="1"/>
</dbReference>
<evidence type="ECO:0000256" key="8">
    <source>
        <dbReference type="ARBA" id="ARBA00023143"/>
    </source>
</evidence>
<evidence type="ECO:0000256" key="9">
    <source>
        <dbReference type="PIRNR" id="PIRNR004862"/>
    </source>
</evidence>
<dbReference type="NCBIfam" id="TIGR00206">
    <property type="entry name" value="fliF"/>
    <property type="match status" value="1"/>
</dbReference>
<feature type="domain" description="Flagellar M-ring N-terminal" evidence="12">
    <location>
        <begin position="60"/>
        <end position="234"/>
    </location>
</feature>